<evidence type="ECO:0000256" key="1">
    <source>
        <dbReference type="ARBA" id="ARBA00003767"/>
    </source>
</evidence>
<evidence type="ECO:0000313" key="15">
    <source>
        <dbReference type="Ensembl" id="ENSSORP00005037576.1"/>
    </source>
</evidence>
<keyword evidence="7" id="KW-0862">Zinc</keyword>
<proteinExistence type="inferred from homology"/>
<dbReference type="GO" id="GO:0000981">
    <property type="term" value="F:DNA-binding transcription factor activity, RNA polymerase II-specific"/>
    <property type="evidence" value="ECO:0007669"/>
    <property type="project" value="TreeGrafter"/>
</dbReference>
<dbReference type="InterPro" id="IPR013087">
    <property type="entry name" value="Znf_C2H2_type"/>
</dbReference>
<feature type="region of interest" description="Disordered" evidence="13">
    <location>
        <begin position="40"/>
        <end position="114"/>
    </location>
</feature>
<evidence type="ECO:0000256" key="7">
    <source>
        <dbReference type="ARBA" id="ARBA00022833"/>
    </source>
</evidence>
<evidence type="ECO:0000256" key="2">
    <source>
        <dbReference type="ARBA" id="ARBA00004123"/>
    </source>
</evidence>
<name>A0A673B5K7_9TELE</name>
<evidence type="ECO:0000256" key="11">
    <source>
        <dbReference type="ARBA" id="ARBA00023242"/>
    </source>
</evidence>
<feature type="compositionally biased region" description="Basic and acidic residues" evidence="13">
    <location>
        <begin position="40"/>
        <end position="49"/>
    </location>
</feature>
<dbReference type="GO" id="GO:0008270">
    <property type="term" value="F:zinc ion binding"/>
    <property type="evidence" value="ECO:0007669"/>
    <property type="project" value="UniProtKB-KW"/>
</dbReference>
<comment type="function">
    <text evidence="1">May be involved in transcriptional regulation.</text>
</comment>
<evidence type="ECO:0000256" key="3">
    <source>
        <dbReference type="ARBA" id="ARBA00006991"/>
    </source>
</evidence>
<dbReference type="Gene3D" id="3.30.160.60">
    <property type="entry name" value="Classic Zinc Finger"/>
    <property type="match status" value="4"/>
</dbReference>
<keyword evidence="6 12" id="KW-0863">Zinc-finger</keyword>
<feature type="region of interest" description="Disordered" evidence="13">
    <location>
        <begin position="141"/>
        <end position="160"/>
    </location>
</feature>
<keyword evidence="11" id="KW-0539">Nucleus</keyword>
<evidence type="ECO:0000313" key="16">
    <source>
        <dbReference type="Proteomes" id="UP000472271"/>
    </source>
</evidence>
<protein>
    <submittedName>
        <fullName evidence="15">Gastrula zinc finger protein XlCGF57.1-like</fullName>
    </submittedName>
</protein>
<dbReference type="PANTHER" id="PTHR23226:SF416">
    <property type="entry name" value="FI01424P"/>
    <property type="match status" value="1"/>
</dbReference>
<feature type="domain" description="C2H2-type" evidence="14">
    <location>
        <begin position="377"/>
        <end position="404"/>
    </location>
</feature>
<evidence type="ECO:0000256" key="12">
    <source>
        <dbReference type="PROSITE-ProRule" id="PRU00042"/>
    </source>
</evidence>
<gene>
    <name evidence="15" type="primary">LOC115438550</name>
</gene>
<keyword evidence="9" id="KW-0238">DNA-binding</keyword>
<dbReference type="InterPro" id="IPR036236">
    <property type="entry name" value="Znf_C2H2_sf"/>
</dbReference>
<evidence type="ECO:0000256" key="6">
    <source>
        <dbReference type="ARBA" id="ARBA00022771"/>
    </source>
</evidence>
<reference evidence="15" key="2">
    <citation type="submission" date="2025-08" db="UniProtKB">
        <authorList>
            <consortium name="Ensembl"/>
        </authorList>
    </citation>
    <scope>IDENTIFICATION</scope>
</reference>
<feature type="domain" description="C2H2-type" evidence="14">
    <location>
        <begin position="349"/>
        <end position="376"/>
    </location>
</feature>
<evidence type="ECO:0000256" key="10">
    <source>
        <dbReference type="ARBA" id="ARBA00023163"/>
    </source>
</evidence>
<accession>A0A673B5K7</accession>
<keyword evidence="10" id="KW-0804">Transcription</keyword>
<comment type="similarity">
    <text evidence="3">Belongs to the krueppel C2H2-type zinc-finger protein family.</text>
</comment>
<dbReference type="FunFam" id="3.30.160.60:FF:001498">
    <property type="entry name" value="Zinc finger protein 404"/>
    <property type="match status" value="1"/>
</dbReference>
<evidence type="ECO:0000256" key="13">
    <source>
        <dbReference type="SAM" id="MobiDB-lite"/>
    </source>
</evidence>
<dbReference type="Ensembl" id="ENSSORT00005038553.1">
    <property type="protein sequence ID" value="ENSSORP00005037576.1"/>
    <property type="gene ID" value="ENSSORG00005017635.1"/>
</dbReference>
<keyword evidence="5" id="KW-0677">Repeat</keyword>
<dbReference type="Pfam" id="PF00096">
    <property type="entry name" value="zf-C2H2"/>
    <property type="match status" value="4"/>
</dbReference>
<comment type="subcellular location">
    <subcellularLocation>
        <location evidence="2">Nucleus</location>
    </subcellularLocation>
</comment>
<evidence type="ECO:0000256" key="9">
    <source>
        <dbReference type="ARBA" id="ARBA00023125"/>
    </source>
</evidence>
<dbReference type="GO" id="GO:0000978">
    <property type="term" value="F:RNA polymerase II cis-regulatory region sequence-specific DNA binding"/>
    <property type="evidence" value="ECO:0007669"/>
    <property type="project" value="TreeGrafter"/>
</dbReference>
<dbReference type="PANTHER" id="PTHR23226">
    <property type="entry name" value="ZINC FINGER AND SCAN DOMAIN-CONTAINING"/>
    <property type="match status" value="1"/>
</dbReference>
<dbReference type="AlphaFoldDB" id="A0A673B5K7"/>
<dbReference type="SUPFAM" id="SSF57667">
    <property type="entry name" value="beta-beta-alpha zinc fingers"/>
    <property type="match status" value="2"/>
</dbReference>
<dbReference type="PROSITE" id="PS50157">
    <property type="entry name" value="ZINC_FINGER_C2H2_2"/>
    <property type="match status" value="4"/>
</dbReference>
<dbReference type="InParanoid" id="A0A673B5K7"/>
<feature type="domain" description="C2H2-type" evidence="14">
    <location>
        <begin position="272"/>
        <end position="299"/>
    </location>
</feature>
<reference evidence="15" key="1">
    <citation type="submission" date="2019-06" db="EMBL/GenBank/DDBJ databases">
        <authorList>
            <consortium name="Wellcome Sanger Institute Data Sharing"/>
        </authorList>
    </citation>
    <scope>NUCLEOTIDE SEQUENCE [LARGE SCALE GENOMIC DNA]</scope>
</reference>
<feature type="domain" description="C2H2-type" evidence="14">
    <location>
        <begin position="300"/>
        <end position="323"/>
    </location>
</feature>
<evidence type="ECO:0000256" key="5">
    <source>
        <dbReference type="ARBA" id="ARBA00022737"/>
    </source>
</evidence>
<feature type="compositionally biased region" description="Polar residues" evidence="13">
    <location>
        <begin position="60"/>
        <end position="75"/>
    </location>
</feature>
<dbReference type="Proteomes" id="UP000472271">
    <property type="component" value="Chromosome 18"/>
</dbReference>
<organism evidence="15 16">
    <name type="scientific">Sphaeramia orbicularis</name>
    <name type="common">orbiculate cardinalfish</name>
    <dbReference type="NCBI Taxonomy" id="375764"/>
    <lineage>
        <taxon>Eukaryota</taxon>
        <taxon>Metazoa</taxon>
        <taxon>Chordata</taxon>
        <taxon>Craniata</taxon>
        <taxon>Vertebrata</taxon>
        <taxon>Euteleostomi</taxon>
        <taxon>Actinopterygii</taxon>
        <taxon>Neopterygii</taxon>
        <taxon>Teleostei</taxon>
        <taxon>Neoteleostei</taxon>
        <taxon>Acanthomorphata</taxon>
        <taxon>Gobiaria</taxon>
        <taxon>Kurtiformes</taxon>
        <taxon>Apogonoidei</taxon>
        <taxon>Apogonidae</taxon>
        <taxon>Apogoninae</taxon>
        <taxon>Sphaeramia</taxon>
    </lineage>
</organism>
<dbReference type="GO" id="GO:0005634">
    <property type="term" value="C:nucleus"/>
    <property type="evidence" value="ECO:0007669"/>
    <property type="project" value="UniProtKB-SubCell"/>
</dbReference>
<dbReference type="PROSITE" id="PS00028">
    <property type="entry name" value="ZINC_FINGER_C2H2_1"/>
    <property type="match status" value="4"/>
</dbReference>
<evidence type="ECO:0000256" key="8">
    <source>
        <dbReference type="ARBA" id="ARBA00023015"/>
    </source>
</evidence>
<dbReference type="FunFam" id="3.30.160.60:FF:000417">
    <property type="entry name" value="Zinc finger protein"/>
    <property type="match status" value="1"/>
</dbReference>
<dbReference type="FunFam" id="3.30.160.60:FF:001480">
    <property type="entry name" value="Si:cabz01071911.3"/>
    <property type="match status" value="1"/>
</dbReference>
<keyword evidence="4" id="KW-0479">Metal-binding</keyword>
<dbReference type="SMART" id="SM00355">
    <property type="entry name" value="ZnF_C2H2"/>
    <property type="match status" value="4"/>
</dbReference>
<dbReference type="RefSeq" id="XP_030018082.1">
    <property type="nucleotide sequence ID" value="XM_030162222.1"/>
</dbReference>
<dbReference type="GeneID" id="115438550"/>
<evidence type="ECO:0000259" key="14">
    <source>
        <dbReference type="PROSITE" id="PS50157"/>
    </source>
</evidence>
<sequence>MSKGQMLRSLVKQRLTAAVEEIFELFNKTITEYEEELYRSKTENERQQKLLDSVLKAPVPSNTTECASDIQQMSVTKEDDPPEPQEWSPVVDQEDPEPPSIKQEEEQEELWTGQEGEPLQWQMTLLPECPTDVQQLVVDEEVGPSEKQEWSPSLDQKADLGDYGRSDATMKVVPIKDSNGQTAQNSSPFPKHAKIFGNNTSLERHIDTHTGDGLVGPSAYGTGFSQEIHSVHHILHPASCVGEMNVTSPHRHIMNNNNDFPISDTGCSTRLHQCTECGKTFDWKSHLMIHMRVHTGEKPFDCSMCGKRFAHKSNLITHMSQHAACINETEGNSDGNYGLSDVGRKIKQFHCMYCDKCFYWKSHLEIHMRVHTGEKPFGCSECGKRFAHKSNLITHLTRHTGDQSMGCSAGQRHFRRKNMLLGNIKIVTREDVHSHTIRSLEAERLEPTGLDQSNNSDEESI</sequence>
<evidence type="ECO:0000256" key="4">
    <source>
        <dbReference type="ARBA" id="ARBA00022723"/>
    </source>
</evidence>
<dbReference type="FunFam" id="3.30.160.60:FF:001493">
    <property type="entry name" value="zinc finger protein 664"/>
    <property type="match status" value="1"/>
</dbReference>
<keyword evidence="8" id="KW-0805">Transcription regulation</keyword>
<reference evidence="15" key="3">
    <citation type="submission" date="2025-09" db="UniProtKB">
        <authorList>
            <consortium name="Ensembl"/>
        </authorList>
    </citation>
    <scope>IDENTIFICATION</scope>
</reference>
<keyword evidence="16" id="KW-1185">Reference proteome</keyword>